<proteinExistence type="inferred from homology"/>
<dbReference type="Pfam" id="PF13193">
    <property type="entry name" value="AMP-binding_C"/>
    <property type="match status" value="1"/>
</dbReference>
<keyword evidence="3" id="KW-0596">Phosphopantetheine</keyword>
<gene>
    <name evidence="7" type="ORF">CQW44_20675</name>
</gene>
<evidence type="ECO:0000256" key="2">
    <source>
        <dbReference type="ARBA" id="ARBA00006432"/>
    </source>
</evidence>
<feature type="compositionally biased region" description="Basic and acidic residues" evidence="5">
    <location>
        <begin position="628"/>
        <end position="638"/>
    </location>
</feature>
<dbReference type="GO" id="GO:0017000">
    <property type="term" value="P:antibiotic biosynthetic process"/>
    <property type="evidence" value="ECO:0007669"/>
    <property type="project" value="UniProtKB-ARBA"/>
</dbReference>
<dbReference type="PROSITE" id="PS50075">
    <property type="entry name" value="CARRIER"/>
    <property type="match status" value="1"/>
</dbReference>
<dbReference type="Pfam" id="PF00550">
    <property type="entry name" value="PP-binding"/>
    <property type="match status" value="1"/>
</dbReference>
<dbReference type="InterPro" id="IPR001242">
    <property type="entry name" value="Condensation_dom"/>
</dbReference>
<dbReference type="SMART" id="SM00823">
    <property type="entry name" value="PKS_PP"/>
    <property type="match status" value="1"/>
</dbReference>
<feature type="compositionally biased region" description="Basic residues" evidence="5">
    <location>
        <begin position="10"/>
        <end position="19"/>
    </location>
</feature>
<dbReference type="PROSITE" id="PS00012">
    <property type="entry name" value="PHOSPHOPANTETHEINE"/>
    <property type="match status" value="1"/>
</dbReference>
<reference evidence="7 8" key="1">
    <citation type="submission" date="2017-10" db="EMBL/GenBank/DDBJ databases">
        <title>Draft genome of actinobacteria isolated from guarana (Paullinia cupana (Mart.) Ducke.</title>
        <authorList>
            <person name="Siqueira K.A."/>
            <person name="Liotti R.G."/>
            <person name="Mendes T.A."/>
            <person name="Soares M.A."/>
        </authorList>
    </citation>
    <scope>NUCLEOTIDE SEQUENCE [LARGE SCALE GENOMIC DNA]</scope>
    <source>
        <strain evidence="7 8">199</strain>
    </source>
</reference>
<dbReference type="AlphaFoldDB" id="A0A3R8RBB2"/>
<dbReference type="Gene3D" id="2.30.38.10">
    <property type="entry name" value="Luciferase, Domain 3"/>
    <property type="match status" value="1"/>
</dbReference>
<dbReference type="GO" id="GO:0072330">
    <property type="term" value="P:monocarboxylic acid biosynthetic process"/>
    <property type="evidence" value="ECO:0007669"/>
    <property type="project" value="UniProtKB-ARBA"/>
</dbReference>
<dbReference type="PANTHER" id="PTHR45527:SF1">
    <property type="entry name" value="FATTY ACID SYNTHASE"/>
    <property type="match status" value="1"/>
</dbReference>
<dbReference type="Gene3D" id="3.40.50.980">
    <property type="match status" value="2"/>
</dbReference>
<dbReference type="Pfam" id="PF00668">
    <property type="entry name" value="Condensation"/>
    <property type="match status" value="1"/>
</dbReference>
<dbReference type="GO" id="GO:0008610">
    <property type="term" value="P:lipid biosynthetic process"/>
    <property type="evidence" value="ECO:0007669"/>
    <property type="project" value="UniProtKB-ARBA"/>
</dbReference>
<dbReference type="FunFam" id="1.10.1200.10:FF:000016">
    <property type="entry name" value="Non-ribosomal peptide synthase"/>
    <property type="match status" value="1"/>
</dbReference>
<dbReference type="GO" id="GO:0003824">
    <property type="term" value="F:catalytic activity"/>
    <property type="evidence" value="ECO:0007669"/>
    <property type="project" value="InterPro"/>
</dbReference>
<feature type="domain" description="Carrier" evidence="6">
    <location>
        <begin position="1015"/>
        <end position="1090"/>
    </location>
</feature>
<dbReference type="InterPro" id="IPR029058">
    <property type="entry name" value="AB_hydrolase_fold"/>
</dbReference>
<dbReference type="CDD" id="cd19540">
    <property type="entry name" value="LCL_NRPS-like"/>
    <property type="match status" value="1"/>
</dbReference>
<dbReference type="SUPFAM" id="SSF47336">
    <property type="entry name" value="ACP-like"/>
    <property type="match status" value="1"/>
</dbReference>
<dbReference type="InterPro" id="IPR000873">
    <property type="entry name" value="AMP-dep_synth/lig_dom"/>
</dbReference>
<organism evidence="7 8">
    <name type="scientific">Streptomyces griseofuscus</name>
    <dbReference type="NCBI Taxonomy" id="146922"/>
    <lineage>
        <taxon>Bacteria</taxon>
        <taxon>Bacillati</taxon>
        <taxon>Actinomycetota</taxon>
        <taxon>Actinomycetes</taxon>
        <taxon>Kitasatosporales</taxon>
        <taxon>Streptomycetaceae</taxon>
        <taxon>Streptomyces</taxon>
    </lineage>
</organism>
<comment type="similarity">
    <text evidence="2">Belongs to the ATP-dependent AMP-binding enzyme family.</text>
</comment>
<name>A0A3R8RBB2_9ACTN</name>
<evidence type="ECO:0000313" key="7">
    <source>
        <dbReference type="EMBL" id="RRQ84507.1"/>
    </source>
</evidence>
<dbReference type="InterPro" id="IPR009081">
    <property type="entry name" value="PP-bd_ACP"/>
</dbReference>
<dbReference type="NCBIfam" id="TIGR01733">
    <property type="entry name" value="AA-adenyl-dom"/>
    <property type="match status" value="1"/>
</dbReference>
<feature type="region of interest" description="Disordered" evidence="5">
    <location>
        <begin position="1"/>
        <end position="36"/>
    </location>
</feature>
<dbReference type="Gene3D" id="3.40.50.1820">
    <property type="entry name" value="alpha/beta hydrolase"/>
    <property type="match status" value="1"/>
</dbReference>
<evidence type="ECO:0000256" key="3">
    <source>
        <dbReference type="ARBA" id="ARBA00022450"/>
    </source>
</evidence>
<dbReference type="PROSITE" id="PS00455">
    <property type="entry name" value="AMP_BINDING"/>
    <property type="match status" value="1"/>
</dbReference>
<dbReference type="FunFam" id="3.40.50.12780:FF:000012">
    <property type="entry name" value="Non-ribosomal peptide synthetase"/>
    <property type="match status" value="1"/>
</dbReference>
<dbReference type="InterPro" id="IPR010071">
    <property type="entry name" value="AA_adenyl_dom"/>
</dbReference>
<dbReference type="InterPro" id="IPR036736">
    <property type="entry name" value="ACP-like_sf"/>
</dbReference>
<keyword evidence="4" id="KW-0597">Phosphoprotein</keyword>
<dbReference type="FunFam" id="2.30.38.10:FF:000001">
    <property type="entry name" value="Non-ribosomal peptide synthetase PvdI"/>
    <property type="match status" value="1"/>
</dbReference>
<dbReference type="SUPFAM" id="SSF52777">
    <property type="entry name" value="CoA-dependent acyltransferases"/>
    <property type="match status" value="2"/>
</dbReference>
<dbReference type="Pfam" id="PF00501">
    <property type="entry name" value="AMP-binding"/>
    <property type="match status" value="1"/>
</dbReference>
<dbReference type="Gene3D" id="3.30.300.30">
    <property type="match status" value="1"/>
</dbReference>
<dbReference type="InterPro" id="IPR006162">
    <property type="entry name" value="Ppantetheine_attach_site"/>
</dbReference>
<dbReference type="GO" id="GO:0005737">
    <property type="term" value="C:cytoplasm"/>
    <property type="evidence" value="ECO:0007669"/>
    <property type="project" value="TreeGrafter"/>
</dbReference>
<evidence type="ECO:0000259" key="6">
    <source>
        <dbReference type="PROSITE" id="PS50075"/>
    </source>
</evidence>
<accession>A0A3R8RBB2</accession>
<dbReference type="InterPro" id="IPR020845">
    <property type="entry name" value="AMP-binding_CS"/>
</dbReference>
<dbReference type="CDD" id="cd12117">
    <property type="entry name" value="A_NRPS_Srf_like"/>
    <property type="match status" value="1"/>
</dbReference>
<dbReference type="GO" id="GO:0044550">
    <property type="term" value="P:secondary metabolite biosynthetic process"/>
    <property type="evidence" value="ECO:0007669"/>
    <property type="project" value="TreeGrafter"/>
</dbReference>
<comment type="cofactor">
    <cofactor evidence="1">
        <name>pantetheine 4'-phosphate</name>
        <dbReference type="ChEBI" id="CHEBI:47942"/>
    </cofactor>
</comment>
<evidence type="ECO:0000256" key="5">
    <source>
        <dbReference type="SAM" id="MobiDB-lite"/>
    </source>
</evidence>
<dbReference type="SUPFAM" id="SSF56801">
    <property type="entry name" value="Acetyl-CoA synthetase-like"/>
    <property type="match status" value="1"/>
</dbReference>
<sequence>MVRDAAGPRPAHRAARRRRTDPVRRVPHRPQPGRPRRLRIPARRSAVIPLSHAQRRLWFLCRDGDPSGLHNIPVGLRLRGDLDRAALAAALADVTDRHEALRTVFPDEDGRPRQHVLEPGAAPDLTVTVCPAAEHGERARSAAGRPFDMATEVPLRADLFTDDVDEHQLLLVLHHIAGDGASLDVLVHDLAAAYTARVLGGDAEWPELAVQYPDFALWQQEVLGDAADPDSLHARQLDHWIDALAGLPEEHALPTDRPRPAVASYRGAVVSAEAGAAVHAGLAALARERHATPFMAVQAAFAALLTRLGAGTDLPLGCPVDGRDDEALHDLVGLFVDTVVVRADTSGDPAFTEVLDRVRDAVLDAHAHRDLPFDALVERLNPPRSPGRHPLFQIAVASQRDAHDEPVFPGLRVETEAVRTDTAKFDLTLEVDERHDPATGAPAGIGLALEYAADLFDAETAQRLLDRLVRLAAAVVHDPAAPIAALDLLSPAERADLAHGWQGAPAQPHATTVDALFTARAAAHPERTAAVCAGREATYGELDALSDRLAARLARLGVRHGDTVAVLMDRSVELIAATLGVLKAGAAYLPLDAAAPPARSTAIVAEAGAAVLITDAGAAPDLGVRHTLRVDDSNDGRGGDGGTAPDRAAAHPDGLAYVMYTSGSTGTPKGVAVSHREVVALAVDRRWRGGAHERVLFRSPHAFDASTYELWVPLLNGGLVVIAPPGDLDVPALAALMQEQRVTGTFLTATLFNELADRCPERLGTLVEVMTGGEAASPAAVRRVREHCPGTTVTNAYGPTETTTFAATFAMAPGAPLPDGQVPIGRPLDGTCLHILDDRLAPVPPGATGELYIAGAGLAQGYLGRPGLTAERFVACPAGPPGARMYRTGDLARWNTAGQVEYLGRADRQVKIRGLRIEPGEIENVLAGHPSVGRAAVTVVPTAAGPALAGYAVPAAGAAPDPAELRRHLRSELPDYMVPLTITMLDRLPVTANGKTDLAALPSPAPAAAERPYEAPRDDTERALAALWEQLLGADRVGVHDNFFELGGHSLLATRLLAEIRSGLGAAVTVRRFFAGPTVAELALATAESAAAPEPPIVRRARRGRPA</sequence>
<comment type="caution">
    <text evidence="7">The sequence shown here is derived from an EMBL/GenBank/DDBJ whole genome shotgun (WGS) entry which is preliminary data.</text>
</comment>
<dbReference type="FunFam" id="3.40.50.980:FF:000001">
    <property type="entry name" value="Non-ribosomal peptide synthetase"/>
    <property type="match status" value="1"/>
</dbReference>
<dbReference type="GO" id="GO:0031177">
    <property type="term" value="F:phosphopantetheine binding"/>
    <property type="evidence" value="ECO:0007669"/>
    <property type="project" value="InterPro"/>
</dbReference>
<feature type="region of interest" description="Disordered" evidence="5">
    <location>
        <begin position="628"/>
        <end position="649"/>
    </location>
</feature>
<dbReference type="GO" id="GO:0043041">
    <property type="term" value="P:amino acid activation for nonribosomal peptide biosynthetic process"/>
    <property type="evidence" value="ECO:0007669"/>
    <property type="project" value="TreeGrafter"/>
</dbReference>
<dbReference type="Proteomes" id="UP000276379">
    <property type="component" value="Unassembled WGS sequence"/>
</dbReference>
<evidence type="ECO:0000313" key="8">
    <source>
        <dbReference type="Proteomes" id="UP000276379"/>
    </source>
</evidence>
<dbReference type="InterPro" id="IPR020806">
    <property type="entry name" value="PKS_PP-bd"/>
</dbReference>
<protein>
    <recommendedName>
        <fullName evidence="6">Carrier domain-containing protein</fullName>
    </recommendedName>
</protein>
<dbReference type="InterPro" id="IPR025110">
    <property type="entry name" value="AMP-bd_C"/>
</dbReference>
<evidence type="ECO:0000256" key="4">
    <source>
        <dbReference type="ARBA" id="ARBA00022553"/>
    </source>
</evidence>
<keyword evidence="8" id="KW-1185">Reference proteome</keyword>
<dbReference type="InterPro" id="IPR045851">
    <property type="entry name" value="AMP-bd_C_sf"/>
</dbReference>
<dbReference type="PANTHER" id="PTHR45527">
    <property type="entry name" value="NONRIBOSOMAL PEPTIDE SYNTHETASE"/>
    <property type="match status" value="1"/>
</dbReference>
<dbReference type="EMBL" id="PDES01000009">
    <property type="protein sequence ID" value="RRQ84507.1"/>
    <property type="molecule type" value="Genomic_DNA"/>
</dbReference>
<dbReference type="InterPro" id="IPR023213">
    <property type="entry name" value="CAT-like_dom_sf"/>
</dbReference>
<dbReference type="Gene3D" id="3.30.559.10">
    <property type="entry name" value="Chloramphenicol acetyltransferase-like domain"/>
    <property type="match status" value="1"/>
</dbReference>
<evidence type="ECO:0000256" key="1">
    <source>
        <dbReference type="ARBA" id="ARBA00001957"/>
    </source>
</evidence>
<dbReference type="Gene3D" id="3.30.559.30">
    <property type="entry name" value="Nonribosomal peptide synthetase, condensation domain"/>
    <property type="match status" value="1"/>
</dbReference>